<evidence type="ECO:0000256" key="3">
    <source>
        <dbReference type="SAM" id="MobiDB-lite"/>
    </source>
</evidence>
<comment type="caution">
    <text evidence="5">The sequence shown here is derived from an EMBL/GenBank/DDBJ whole genome shotgun (WGS) entry which is preliminary data.</text>
</comment>
<gene>
    <name evidence="5" type="ORF">KI387_021958</name>
</gene>
<evidence type="ECO:0000256" key="2">
    <source>
        <dbReference type="ARBA" id="ARBA00022840"/>
    </source>
</evidence>
<feature type="non-terminal residue" evidence="5">
    <location>
        <position position="82"/>
    </location>
</feature>
<name>A0AA38GEQ9_TAXCH</name>
<keyword evidence="1" id="KW-0547">Nucleotide-binding</keyword>
<dbReference type="GO" id="GO:0004672">
    <property type="term" value="F:protein kinase activity"/>
    <property type="evidence" value="ECO:0007669"/>
    <property type="project" value="InterPro"/>
</dbReference>
<dbReference type="SUPFAM" id="SSF56112">
    <property type="entry name" value="Protein kinase-like (PK-like)"/>
    <property type="match status" value="1"/>
</dbReference>
<dbReference type="EMBL" id="JAHRHJ020000004">
    <property type="protein sequence ID" value="KAH9320189.1"/>
    <property type="molecule type" value="Genomic_DNA"/>
</dbReference>
<dbReference type="InterPro" id="IPR000719">
    <property type="entry name" value="Prot_kinase_dom"/>
</dbReference>
<sequence length="82" mass="8878">MDVKTVNILLDSNLNGKLIDFGLSKVRMDEETSQVLTAVRGTVGYMDPKFLVKLGTGNETVAEAAERESNELKISGNGMETS</sequence>
<dbReference type="InterPro" id="IPR011009">
    <property type="entry name" value="Kinase-like_dom_sf"/>
</dbReference>
<evidence type="ECO:0000313" key="5">
    <source>
        <dbReference type="EMBL" id="KAH9320189.1"/>
    </source>
</evidence>
<evidence type="ECO:0000256" key="1">
    <source>
        <dbReference type="ARBA" id="ARBA00022741"/>
    </source>
</evidence>
<dbReference type="PANTHER" id="PTHR46008">
    <property type="entry name" value="LEAF RUST 10 DISEASE-RESISTANCE LOCUS RECEPTOR-LIKE PROTEIN KINASE-LIKE 1.4"/>
    <property type="match status" value="1"/>
</dbReference>
<protein>
    <recommendedName>
        <fullName evidence="4">Protein kinase domain-containing protein</fullName>
    </recommendedName>
</protein>
<evidence type="ECO:0000313" key="6">
    <source>
        <dbReference type="Proteomes" id="UP000824469"/>
    </source>
</evidence>
<dbReference type="Proteomes" id="UP000824469">
    <property type="component" value="Unassembled WGS sequence"/>
</dbReference>
<dbReference type="Pfam" id="PF00069">
    <property type="entry name" value="Pkinase"/>
    <property type="match status" value="1"/>
</dbReference>
<dbReference type="AlphaFoldDB" id="A0AA38GEQ9"/>
<proteinExistence type="predicted"/>
<feature type="domain" description="Protein kinase" evidence="4">
    <location>
        <begin position="1"/>
        <end position="82"/>
    </location>
</feature>
<organism evidence="5 6">
    <name type="scientific">Taxus chinensis</name>
    <name type="common">Chinese yew</name>
    <name type="synonym">Taxus wallichiana var. chinensis</name>
    <dbReference type="NCBI Taxonomy" id="29808"/>
    <lineage>
        <taxon>Eukaryota</taxon>
        <taxon>Viridiplantae</taxon>
        <taxon>Streptophyta</taxon>
        <taxon>Embryophyta</taxon>
        <taxon>Tracheophyta</taxon>
        <taxon>Spermatophyta</taxon>
        <taxon>Pinopsida</taxon>
        <taxon>Pinidae</taxon>
        <taxon>Conifers II</taxon>
        <taxon>Cupressales</taxon>
        <taxon>Taxaceae</taxon>
        <taxon>Taxus</taxon>
    </lineage>
</organism>
<accession>A0AA38GEQ9</accession>
<keyword evidence="6" id="KW-1185">Reference proteome</keyword>
<dbReference type="GO" id="GO:0005524">
    <property type="term" value="F:ATP binding"/>
    <property type="evidence" value="ECO:0007669"/>
    <property type="project" value="UniProtKB-KW"/>
</dbReference>
<dbReference type="Gene3D" id="1.10.510.10">
    <property type="entry name" value="Transferase(Phosphotransferase) domain 1"/>
    <property type="match status" value="1"/>
</dbReference>
<evidence type="ECO:0000259" key="4">
    <source>
        <dbReference type="PROSITE" id="PS50011"/>
    </source>
</evidence>
<dbReference type="PROSITE" id="PS50011">
    <property type="entry name" value="PROTEIN_KINASE_DOM"/>
    <property type="match status" value="1"/>
</dbReference>
<reference evidence="5 6" key="1">
    <citation type="journal article" date="2021" name="Nat. Plants">
        <title>The Taxus genome provides insights into paclitaxel biosynthesis.</title>
        <authorList>
            <person name="Xiong X."/>
            <person name="Gou J."/>
            <person name="Liao Q."/>
            <person name="Li Y."/>
            <person name="Zhou Q."/>
            <person name="Bi G."/>
            <person name="Li C."/>
            <person name="Du R."/>
            <person name="Wang X."/>
            <person name="Sun T."/>
            <person name="Guo L."/>
            <person name="Liang H."/>
            <person name="Lu P."/>
            <person name="Wu Y."/>
            <person name="Zhang Z."/>
            <person name="Ro D.K."/>
            <person name="Shang Y."/>
            <person name="Huang S."/>
            <person name="Yan J."/>
        </authorList>
    </citation>
    <scope>NUCLEOTIDE SEQUENCE [LARGE SCALE GENOMIC DNA]</scope>
    <source>
        <strain evidence="5">Ta-2019</strain>
    </source>
</reference>
<feature type="region of interest" description="Disordered" evidence="3">
    <location>
        <begin position="63"/>
        <end position="82"/>
    </location>
</feature>
<keyword evidence="2" id="KW-0067">ATP-binding</keyword>